<dbReference type="PANTHER" id="PTHR11265:SF0">
    <property type="entry name" value="12S RRNA N4-METHYLCYTIDINE METHYLTRANSFERASE"/>
    <property type="match status" value="1"/>
</dbReference>
<dbReference type="InterPro" id="IPR029063">
    <property type="entry name" value="SAM-dependent_MTases_sf"/>
</dbReference>
<dbReference type="GO" id="GO:0070475">
    <property type="term" value="P:rRNA base methylation"/>
    <property type="evidence" value="ECO:0007669"/>
    <property type="project" value="TreeGrafter"/>
</dbReference>
<keyword evidence="3 6" id="KW-0489">Methyltransferase</keyword>
<evidence type="ECO:0000313" key="6">
    <source>
        <dbReference type="EMBL" id="RKD31838.1"/>
    </source>
</evidence>
<name>A0A419T355_9FIRM</name>
<keyword evidence="7" id="KW-1185">Reference proteome</keyword>
<evidence type="ECO:0000256" key="2">
    <source>
        <dbReference type="ARBA" id="ARBA00022552"/>
    </source>
</evidence>
<dbReference type="InterPro" id="IPR023397">
    <property type="entry name" value="SAM-dep_MeTrfase_MraW_recog"/>
</dbReference>
<proteinExistence type="inferred from homology"/>
<accession>A0A419T355</accession>
<dbReference type="Pfam" id="PF01795">
    <property type="entry name" value="Methyltransf_5"/>
    <property type="match status" value="1"/>
</dbReference>
<dbReference type="InterPro" id="IPR002903">
    <property type="entry name" value="RsmH"/>
</dbReference>
<evidence type="ECO:0000256" key="1">
    <source>
        <dbReference type="ARBA" id="ARBA00010396"/>
    </source>
</evidence>
<dbReference type="Gene3D" id="3.40.50.150">
    <property type="entry name" value="Vaccinia Virus protein VP39"/>
    <property type="match status" value="1"/>
</dbReference>
<sequence>MKQTNFSNIDQITSESRPLDLRLNPSKGISAAERLKSISQDELHGMLLENADEPHSEEIARAIISAIKKGTDIITTSLLQQIIKDTLKFIPEKDRDNEIKKSCQRCFQALRIDVNKEFEVLYEFLDFRYVQIHIVFHPHHHRINRQ</sequence>
<dbReference type="PANTHER" id="PTHR11265">
    <property type="entry name" value="S-ADENOSYL-METHYLTRANSFERASE MRAW"/>
    <property type="match status" value="1"/>
</dbReference>
<dbReference type="Gene3D" id="1.10.150.170">
    <property type="entry name" value="Putative methyltransferase TM0872, insert domain"/>
    <property type="match status" value="1"/>
</dbReference>
<keyword evidence="5" id="KW-0949">S-adenosyl-L-methionine</keyword>
<comment type="caution">
    <text evidence="6">The sequence shown here is derived from an EMBL/GenBank/DDBJ whole genome shotgun (WGS) entry which is preliminary data.</text>
</comment>
<dbReference type="Proteomes" id="UP000284277">
    <property type="component" value="Unassembled WGS sequence"/>
</dbReference>
<reference evidence="6 7" key="1">
    <citation type="submission" date="2016-08" db="EMBL/GenBank/DDBJ databases">
        <title>A new outlook on sporulation: Clostridium algidixylanolyticum.</title>
        <authorList>
            <person name="Poppleton D.I."/>
            <person name="Gribaldo S."/>
        </authorList>
    </citation>
    <scope>NUCLEOTIDE SEQUENCE [LARGE SCALE GENOMIC DNA]</scope>
    <source>
        <strain evidence="6 7">SPL73</strain>
    </source>
</reference>
<dbReference type="AlphaFoldDB" id="A0A419T355"/>
<comment type="similarity">
    <text evidence="1">Belongs to the methyltransferase superfamily. RsmH family.</text>
</comment>
<dbReference type="EMBL" id="MCIA01000015">
    <property type="protein sequence ID" value="RKD31838.1"/>
    <property type="molecule type" value="Genomic_DNA"/>
</dbReference>
<keyword evidence="4 6" id="KW-0808">Transferase</keyword>
<gene>
    <name evidence="6" type="ORF">BET01_18890</name>
</gene>
<dbReference type="SUPFAM" id="SSF81799">
    <property type="entry name" value="Putative methyltransferase TM0872, insert domain"/>
    <property type="match status" value="1"/>
</dbReference>
<evidence type="ECO:0000256" key="5">
    <source>
        <dbReference type="ARBA" id="ARBA00022691"/>
    </source>
</evidence>
<evidence type="ECO:0000256" key="3">
    <source>
        <dbReference type="ARBA" id="ARBA00022603"/>
    </source>
</evidence>
<dbReference type="GO" id="GO:0071424">
    <property type="term" value="F:rRNA (cytosine-N4-)-methyltransferase activity"/>
    <property type="evidence" value="ECO:0007669"/>
    <property type="project" value="TreeGrafter"/>
</dbReference>
<organism evidence="6 7">
    <name type="scientific">Lacrimispora algidixylanolytica</name>
    <dbReference type="NCBI Taxonomy" id="94868"/>
    <lineage>
        <taxon>Bacteria</taxon>
        <taxon>Bacillati</taxon>
        <taxon>Bacillota</taxon>
        <taxon>Clostridia</taxon>
        <taxon>Lachnospirales</taxon>
        <taxon>Lachnospiraceae</taxon>
        <taxon>Lacrimispora</taxon>
    </lineage>
</organism>
<evidence type="ECO:0000313" key="7">
    <source>
        <dbReference type="Proteomes" id="UP000284277"/>
    </source>
</evidence>
<evidence type="ECO:0000256" key="4">
    <source>
        <dbReference type="ARBA" id="ARBA00022679"/>
    </source>
</evidence>
<protein>
    <submittedName>
        <fullName evidence="6">16S rRNA (Cytosine(1402)-N(4))-methyltransferase</fullName>
    </submittedName>
</protein>
<keyword evidence="2" id="KW-0698">rRNA processing</keyword>